<dbReference type="AlphaFoldDB" id="A0A7I9WFK9"/>
<gene>
    <name evidence="2" type="ORF">MMUR_06390</name>
</gene>
<dbReference type="Proteomes" id="UP000465241">
    <property type="component" value="Unassembled WGS sequence"/>
</dbReference>
<dbReference type="Gene3D" id="2.60.120.10">
    <property type="entry name" value="Jelly Rolls"/>
    <property type="match status" value="1"/>
</dbReference>
<name>A0A7I9WFK9_9MYCO</name>
<dbReference type="InterPro" id="IPR011051">
    <property type="entry name" value="RmlC_Cupin_sf"/>
</dbReference>
<proteinExistence type="predicted"/>
<protein>
    <recommendedName>
        <fullName evidence="1">Cupin type-2 domain-containing protein</fullName>
    </recommendedName>
</protein>
<accession>A0A7I9WFK9</accession>
<dbReference type="Pfam" id="PF07883">
    <property type="entry name" value="Cupin_2"/>
    <property type="match status" value="1"/>
</dbReference>
<sequence>MVTMTDHNTTPLGRPQHRIWAEIAATPLGEFGERVTIKALTADKAQVLRVEITKGTAIPNQADPSEQEVHPMEQIDVILTGRMKYVVDGQERILGPGEALGIPSGVPHSAVALEHTTMIEVFTPIPDFPTNEIRTP</sequence>
<evidence type="ECO:0000313" key="3">
    <source>
        <dbReference type="Proteomes" id="UP000465241"/>
    </source>
</evidence>
<dbReference type="EMBL" id="BLKT01000003">
    <property type="protein sequence ID" value="GFG56503.1"/>
    <property type="molecule type" value="Genomic_DNA"/>
</dbReference>
<feature type="domain" description="Cupin type-2" evidence="1">
    <location>
        <begin position="64"/>
        <end position="116"/>
    </location>
</feature>
<dbReference type="InterPro" id="IPR014710">
    <property type="entry name" value="RmlC-like_jellyroll"/>
</dbReference>
<reference evidence="2 3" key="1">
    <citation type="journal article" date="2019" name="Emerg. Microbes Infect.">
        <title>Comprehensive subspecies identification of 175 nontuberculous mycobacteria species based on 7547 genomic profiles.</title>
        <authorList>
            <person name="Matsumoto Y."/>
            <person name="Kinjo T."/>
            <person name="Motooka D."/>
            <person name="Nabeya D."/>
            <person name="Jung N."/>
            <person name="Uechi K."/>
            <person name="Horii T."/>
            <person name="Iida T."/>
            <person name="Fujita J."/>
            <person name="Nakamura S."/>
        </authorList>
    </citation>
    <scope>NUCLEOTIDE SEQUENCE [LARGE SCALE GENOMIC DNA]</scope>
    <source>
        <strain evidence="2 3">JCM 13392</strain>
    </source>
</reference>
<organism evidence="2 3">
    <name type="scientific">Mycolicibacterium murale</name>
    <dbReference type="NCBI Taxonomy" id="182220"/>
    <lineage>
        <taxon>Bacteria</taxon>
        <taxon>Bacillati</taxon>
        <taxon>Actinomycetota</taxon>
        <taxon>Actinomycetes</taxon>
        <taxon>Mycobacteriales</taxon>
        <taxon>Mycobacteriaceae</taxon>
        <taxon>Mycolicibacterium</taxon>
    </lineage>
</organism>
<dbReference type="InterPro" id="IPR013096">
    <property type="entry name" value="Cupin_2"/>
</dbReference>
<evidence type="ECO:0000259" key="1">
    <source>
        <dbReference type="Pfam" id="PF07883"/>
    </source>
</evidence>
<keyword evidence="3" id="KW-1185">Reference proteome</keyword>
<comment type="caution">
    <text evidence="2">The sequence shown here is derived from an EMBL/GenBank/DDBJ whole genome shotgun (WGS) entry which is preliminary data.</text>
</comment>
<dbReference type="SUPFAM" id="SSF51182">
    <property type="entry name" value="RmlC-like cupins"/>
    <property type="match status" value="1"/>
</dbReference>
<evidence type="ECO:0000313" key="2">
    <source>
        <dbReference type="EMBL" id="GFG56503.1"/>
    </source>
</evidence>